<dbReference type="AlphaFoldDB" id="W9WAY2"/>
<proteinExistence type="inferred from homology"/>
<sequence length="452" mass="50070">MQSFQALLLALTVSLGFAAAQVGSLGRNGRPTNYTVYTFDQPIDHFQTSPRYAPHTNATFKQRYWFDDTYYKPGGPIFLYIGGEVSGTSRFSNLETGIIQILMNATGGWESYLRTDIMETRTLSRIPQPTTCGFSRPSRQEQTIADNAYFAQHATFPNVTGGDNLTAAYRPWILYGGSLAGAQTAFSLVEYEGLLWGGIAASGVIHAVLAIQQLKEIFELGTLTDLRDFAMTIAFPLGAPMNYPTNTWQELNWSPPSDNPDFFWFCNNITDMNASANVTAMDTQLTNYTNGSAWTGLGAYANYVKEVIVSACESEDLINTSTQGCFSTHNQTFYAITDNSGSRSYLYSTCTEQGAYQMPQARGTPSLLSRVIGLDYTQQCLTAPRLALIDGGSDVWRDLCYHGRNASTRYGENQLLITGGGHHWDSTGILNLSGEPDFIREAHQWEFRRVKT</sequence>
<keyword evidence="3 6" id="KW-0732">Signal</keyword>
<evidence type="ECO:0000256" key="6">
    <source>
        <dbReference type="SAM" id="SignalP"/>
    </source>
</evidence>
<evidence type="ECO:0000256" key="5">
    <source>
        <dbReference type="ARBA" id="ARBA00023180"/>
    </source>
</evidence>
<reference evidence="7 8" key="1">
    <citation type="submission" date="2013-03" db="EMBL/GenBank/DDBJ databases">
        <title>The Genome Sequence of Cladophialophora yegresii CBS 114405.</title>
        <authorList>
            <consortium name="The Broad Institute Genomics Platform"/>
            <person name="Cuomo C."/>
            <person name="de Hoog S."/>
            <person name="Gorbushina A."/>
            <person name="Walker B."/>
            <person name="Young S.K."/>
            <person name="Zeng Q."/>
            <person name="Gargeya S."/>
            <person name="Fitzgerald M."/>
            <person name="Haas B."/>
            <person name="Abouelleil A."/>
            <person name="Allen A.W."/>
            <person name="Alvarado L."/>
            <person name="Arachchi H.M."/>
            <person name="Berlin A.M."/>
            <person name="Chapman S.B."/>
            <person name="Gainer-Dewar J."/>
            <person name="Goldberg J."/>
            <person name="Griggs A."/>
            <person name="Gujja S."/>
            <person name="Hansen M."/>
            <person name="Howarth C."/>
            <person name="Imamovic A."/>
            <person name="Ireland A."/>
            <person name="Larimer J."/>
            <person name="McCowan C."/>
            <person name="Murphy C."/>
            <person name="Pearson M."/>
            <person name="Poon T.W."/>
            <person name="Priest M."/>
            <person name="Roberts A."/>
            <person name="Saif S."/>
            <person name="Shea T."/>
            <person name="Sisk P."/>
            <person name="Sykes S."/>
            <person name="Wortman J."/>
            <person name="Nusbaum C."/>
            <person name="Birren B."/>
        </authorList>
    </citation>
    <scope>NUCLEOTIDE SEQUENCE [LARGE SCALE GENOMIC DNA]</scope>
    <source>
        <strain evidence="7 8">CBS 114405</strain>
    </source>
</reference>
<keyword evidence="8" id="KW-1185">Reference proteome</keyword>
<evidence type="ECO:0000256" key="1">
    <source>
        <dbReference type="ARBA" id="ARBA00011079"/>
    </source>
</evidence>
<evidence type="ECO:0000256" key="2">
    <source>
        <dbReference type="ARBA" id="ARBA00022670"/>
    </source>
</evidence>
<dbReference type="Pfam" id="PF05577">
    <property type="entry name" value="Peptidase_S28"/>
    <property type="match status" value="1"/>
</dbReference>
<evidence type="ECO:0000256" key="3">
    <source>
        <dbReference type="ARBA" id="ARBA00022729"/>
    </source>
</evidence>
<keyword evidence="2" id="KW-0645">Protease</keyword>
<feature type="chain" id="PRO_5004933479" description="Serine carboxypeptidase" evidence="6">
    <location>
        <begin position="21"/>
        <end position="452"/>
    </location>
</feature>
<dbReference type="HOGENOM" id="CLU_023630_0_0_1"/>
<evidence type="ECO:0000313" key="7">
    <source>
        <dbReference type="EMBL" id="EXJ65267.1"/>
    </source>
</evidence>
<dbReference type="OrthoDB" id="1735038at2759"/>
<dbReference type="RefSeq" id="XP_007753834.1">
    <property type="nucleotide sequence ID" value="XM_007755644.1"/>
</dbReference>
<dbReference type="GO" id="GO:0008239">
    <property type="term" value="F:dipeptidyl-peptidase activity"/>
    <property type="evidence" value="ECO:0007669"/>
    <property type="project" value="TreeGrafter"/>
</dbReference>
<evidence type="ECO:0000256" key="4">
    <source>
        <dbReference type="ARBA" id="ARBA00022801"/>
    </source>
</evidence>
<feature type="signal peptide" evidence="6">
    <location>
        <begin position="1"/>
        <end position="20"/>
    </location>
</feature>
<dbReference type="Proteomes" id="UP000019473">
    <property type="component" value="Unassembled WGS sequence"/>
</dbReference>
<dbReference type="EMBL" id="AMGW01000001">
    <property type="protein sequence ID" value="EXJ65267.1"/>
    <property type="molecule type" value="Genomic_DNA"/>
</dbReference>
<dbReference type="InterPro" id="IPR029058">
    <property type="entry name" value="AB_hydrolase_fold"/>
</dbReference>
<dbReference type="GO" id="GO:0006508">
    <property type="term" value="P:proteolysis"/>
    <property type="evidence" value="ECO:0007669"/>
    <property type="project" value="UniProtKB-KW"/>
</dbReference>
<accession>W9WAY2</accession>
<dbReference type="InterPro" id="IPR008758">
    <property type="entry name" value="Peptidase_S28"/>
</dbReference>
<evidence type="ECO:0000313" key="8">
    <source>
        <dbReference type="Proteomes" id="UP000019473"/>
    </source>
</evidence>
<dbReference type="PANTHER" id="PTHR11010:SF117">
    <property type="entry name" value="SERINE PROTEASE 16"/>
    <property type="match status" value="1"/>
</dbReference>
<dbReference type="PANTHER" id="PTHR11010">
    <property type="entry name" value="PROTEASE S28 PRO-X CARBOXYPEPTIDASE-RELATED"/>
    <property type="match status" value="1"/>
</dbReference>
<dbReference type="eggNOG" id="KOG2182">
    <property type="taxonomic scope" value="Eukaryota"/>
</dbReference>
<protein>
    <recommendedName>
        <fullName evidence="9">Serine carboxypeptidase</fullName>
    </recommendedName>
</protein>
<organism evidence="7 8">
    <name type="scientific">Cladophialophora yegresii CBS 114405</name>
    <dbReference type="NCBI Taxonomy" id="1182544"/>
    <lineage>
        <taxon>Eukaryota</taxon>
        <taxon>Fungi</taxon>
        <taxon>Dikarya</taxon>
        <taxon>Ascomycota</taxon>
        <taxon>Pezizomycotina</taxon>
        <taxon>Eurotiomycetes</taxon>
        <taxon>Chaetothyriomycetidae</taxon>
        <taxon>Chaetothyriales</taxon>
        <taxon>Herpotrichiellaceae</taxon>
        <taxon>Cladophialophora</taxon>
    </lineage>
</organism>
<keyword evidence="4" id="KW-0378">Hydrolase</keyword>
<gene>
    <name evidence="7" type="ORF">A1O7_01608</name>
</gene>
<name>W9WAY2_9EURO</name>
<dbReference type="GeneID" id="19176219"/>
<comment type="similarity">
    <text evidence="1">Belongs to the peptidase S28 family.</text>
</comment>
<dbReference type="Gene3D" id="3.40.50.1820">
    <property type="entry name" value="alpha/beta hydrolase"/>
    <property type="match status" value="1"/>
</dbReference>
<keyword evidence="5" id="KW-0325">Glycoprotein</keyword>
<dbReference type="VEuPathDB" id="FungiDB:A1O7_01608"/>
<dbReference type="GO" id="GO:0070008">
    <property type="term" value="F:serine-type exopeptidase activity"/>
    <property type="evidence" value="ECO:0007669"/>
    <property type="project" value="InterPro"/>
</dbReference>
<comment type="caution">
    <text evidence="7">The sequence shown here is derived from an EMBL/GenBank/DDBJ whole genome shotgun (WGS) entry which is preliminary data.</text>
</comment>
<evidence type="ECO:0008006" key="9">
    <source>
        <dbReference type="Google" id="ProtNLM"/>
    </source>
</evidence>